<dbReference type="EMBL" id="CACRZD030000001">
    <property type="protein sequence ID" value="CAA6654666.1"/>
    <property type="molecule type" value="Genomic_DNA"/>
</dbReference>
<accession>A0A7I8IAB6</accession>
<name>A0A7I8IAB6_SPIIN</name>
<reference evidence="1 2" key="1">
    <citation type="submission" date="2019-12" db="EMBL/GenBank/DDBJ databases">
        <authorList>
            <person name="Scholz U."/>
            <person name="Mascher M."/>
            <person name="Fiebig A."/>
        </authorList>
    </citation>
    <scope>NUCLEOTIDE SEQUENCE</scope>
</reference>
<protein>
    <submittedName>
        <fullName evidence="1">Uncharacterized protein</fullName>
    </submittedName>
</protein>
<evidence type="ECO:0000313" key="1">
    <source>
        <dbReference type="EMBL" id="CAA2614889.1"/>
    </source>
</evidence>
<keyword evidence="2" id="KW-1185">Reference proteome</keyword>
<dbReference type="Proteomes" id="UP001189122">
    <property type="component" value="Unassembled WGS sequence"/>
</dbReference>
<sequence>MVTLRIMCIDISYPMPILMHCNNQAVIFIAGNPTFHEQIKHIEIDYHYIRDK</sequence>
<gene>
    <name evidence="1" type="ORF">SI7747_01001256</name>
</gene>
<evidence type="ECO:0000313" key="2">
    <source>
        <dbReference type="Proteomes" id="UP001189122"/>
    </source>
</evidence>
<proteinExistence type="predicted"/>
<organism evidence="1">
    <name type="scientific">Spirodela intermedia</name>
    <name type="common">Intermediate duckweed</name>
    <dbReference type="NCBI Taxonomy" id="51605"/>
    <lineage>
        <taxon>Eukaryota</taxon>
        <taxon>Viridiplantae</taxon>
        <taxon>Streptophyta</taxon>
        <taxon>Embryophyta</taxon>
        <taxon>Tracheophyta</taxon>
        <taxon>Spermatophyta</taxon>
        <taxon>Magnoliopsida</taxon>
        <taxon>Liliopsida</taxon>
        <taxon>Araceae</taxon>
        <taxon>Lemnoideae</taxon>
        <taxon>Spirodela</taxon>
    </lineage>
</organism>
<dbReference type="EMBL" id="LR743588">
    <property type="protein sequence ID" value="CAA2614889.1"/>
    <property type="molecule type" value="Genomic_DNA"/>
</dbReference>
<dbReference type="AlphaFoldDB" id="A0A7I8IAB6"/>